<sequence length="90" mass="10579">MWPARPEERNPRDPRTRRPRRHTTSRKRNNPQEDRRCGQTAIRRTRATRNPHTSVSPSRTNFDITPTTERGADNEPIEKPAHELQLTCGR</sequence>
<comment type="caution">
    <text evidence="2">The sequence shown here is derived from an EMBL/GenBank/DDBJ whole genome shotgun (WGS) entry which is preliminary data.</text>
</comment>
<feature type="compositionally biased region" description="Basic residues" evidence="1">
    <location>
        <begin position="17"/>
        <end position="29"/>
    </location>
</feature>
<protein>
    <submittedName>
        <fullName evidence="2">Uncharacterized protein</fullName>
    </submittedName>
</protein>
<name>A0AB72Z475_9BIFI</name>
<evidence type="ECO:0000313" key="2">
    <source>
        <dbReference type="EMBL" id="EFO78493.1"/>
    </source>
</evidence>
<accession>A0AB72Z475</accession>
<dbReference type="Proteomes" id="UP000003457">
    <property type="component" value="Unassembled WGS sequence"/>
</dbReference>
<dbReference type="AlphaFoldDB" id="A0AB72Z475"/>
<feature type="compositionally biased region" description="Basic and acidic residues" evidence="1">
    <location>
        <begin position="1"/>
        <end position="16"/>
    </location>
</feature>
<feature type="compositionally biased region" description="Basic and acidic residues" evidence="1">
    <location>
        <begin position="70"/>
        <end position="82"/>
    </location>
</feature>
<feature type="region of interest" description="Disordered" evidence="1">
    <location>
        <begin position="1"/>
        <end position="90"/>
    </location>
</feature>
<gene>
    <name evidence="2" type="ORF">HMPREF9003_0324</name>
</gene>
<evidence type="ECO:0000256" key="1">
    <source>
        <dbReference type="SAM" id="MobiDB-lite"/>
    </source>
</evidence>
<organism evidence="2 3">
    <name type="scientific">Bifidobacterium dentium JCVIHMP022</name>
    <dbReference type="NCBI Taxonomy" id="553191"/>
    <lineage>
        <taxon>Bacteria</taxon>
        <taxon>Bacillati</taxon>
        <taxon>Actinomycetota</taxon>
        <taxon>Actinomycetes</taxon>
        <taxon>Bifidobacteriales</taxon>
        <taxon>Bifidobacteriaceae</taxon>
        <taxon>Bifidobacterium</taxon>
    </lineage>
</organism>
<reference evidence="2 3" key="1">
    <citation type="submission" date="2010-10" db="EMBL/GenBank/DDBJ databases">
        <authorList>
            <person name="Durkin A.S."/>
            <person name="Madupu R."/>
            <person name="Torralba M."/>
            <person name="Gillis M."/>
            <person name="Methe B."/>
            <person name="Sutton G."/>
            <person name="Nelson K.E."/>
        </authorList>
    </citation>
    <scope>NUCLEOTIDE SEQUENCE [LARGE SCALE GENOMIC DNA]</scope>
    <source>
        <strain evidence="2 3">JCVIHMP022</strain>
    </source>
</reference>
<evidence type="ECO:0000313" key="3">
    <source>
        <dbReference type="Proteomes" id="UP000003457"/>
    </source>
</evidence>
<proteinExistence type="predicted"/>
<feature type="compositionally biased region" description="Polar residues" evidence="1">
    <location>
        <begin position="50"/>
        <end position="68"/>
    </location>
</feature>
<dbReference type="EMBL" id="AEHJ01000007">
    <property type="protein sequence ID" value="EFO78493.1"/>
    <property type="molecule type" value="Genomic_DNA"/>
</dbReference>